<feature type="non-terminal residue" evidence="1">
    <location>
        <position position="1"/>
    </location>
</feature>
<accession>A0A146KZC1</accession>
<evidence type="ECO:0000313" key="1">
    <source>
        <dbReference type="EMBL" id="JAQ00476.1"/>
    </source>
</evidence>
<sequence>KNFIQQFTSCQHTPTALSPLPRTCTDDTDWDVNATTAAIHELRRGCAHPVAVVSVVTVPADPPSLPGCVNCAGLHVETSIARWGTWYPWYPGGYVDTVPMYRLFPHACTPPSIAMPNRKRVAIQDSTTLWVHSLRTPPPPSLGSLLSVSRSVVGRIGTAATFLLNFF</sequence>
<organism evidence="1">
    <name type="scientific">Lygus hesperus</name>
    <name type="common">Western plant bug</name>
    <dbReference type="NCBI Taxonomy" id="30085"/>
    <lineage>
        <taxon>Eukaryota</taxon>
        <taxon>Metazoa</taxon>
        <taxon>Ecdysozoa</taxon>
        <taxon>Arthropoda</taxon>
        <taxon>Hexapoda</taxon>
        <taxon>Insecta</taxon>
        <taxon>Pterygota</taxon>
        <taxon>Neoptera</taxon>
        <taxon>Paraneoptera</taxon>
        <taxon>Hemiptera</taxon>
        <taxon>Heteroptera</taxon>
        <taxon>Panheteroptera</taxon>
        <taxon>Cimicomorpha</taxon>
        <taxon>Miridae</taxon>
        <taxon>Mirini</taxon>
        <taxon>Lygus</taxon>
    </lineage>
</organism>
<gene>
    <name evidence="1" type="ORF">g.21275</name>
</gene>
<name>A0A146KZC1_LYGHE</name>
<protein>
    <submittedName>
        <fullName evidence="1">Uncharacterized protein</fullName>
    </submittedName>
</protein>
<reference evidence="1" key="1">
    <citation type="journal article" date="2016" name="Gigascience">
        <title>De novo construction of an expanded transcriptome assembly for the western tarnished plant bug, Lygus hesperus.</title>
        <authorList>
            <person name="Tassone E.E."/>
            <person name="Geib S.M."/>
            <person name="Hall B."/>
            <person name="Fabrick J.A."/>
            <person name="Brent C.S."/>
            <person name="Hull J.J."/>
        </authorList>
    </citation>
    <scope>NUCLEOTIDE SEQUENCE</scope>
</reference>
<proteinExistence type="predicted"/>
<dbReference type="EMBL" id="GDHC01018153">
    <property type="protein sequence ID" value="JAQ00476.1"/>
    <property type="molecule type" value="Transcribed_RNA"/>
</dbReference>
<dbReference type="AlphaFoldDB" id="A0A146KZC1"/>